<evidence type="ECO:0000313" key="3">
    <source>
        <dbReference type="EMBL" id="CAL8092791.1"/>
    </source>
</evidence>
<keyword evidence="2" id="KW-0812">Transmembrane</keyword>
<reference evidence="3 4" key="1">
    <citation type="submission" date="2024-08" db="EMBL/GenBank/DDBJ databases">
        <authorList>
            <person name="Cucini C."/>
            <person name="Frati F."/>
        </authorList>
    </citation>
    <scope>NUCLEOTIDE SEQUENCE [LARGE SCALE GENOMIC DNA]</scope>
</reference>
<gene>
    <name evidence="3" type="ORF">ODALV1_LOCUS8327</name>
</gene>
<keyword evidence="4" id="KW-1185">Reference proteome</keyword>
<name>A0ABP1Q7W1_9HEXA</name>
<organism evidence="3 4">
    <name type="scientific">Orchesella dallaii</name>
    <dbReference type="NCBI Taxonomy" id="48710"/>
    <lineage>
        <taxon>Eukaryota</taxon>
        <taxon>Metazoa</taxon>
        <taxon>Ecdysozoa</taxon>
        <taxon>Arthropoda</taxon>
        <taxon>Hexapoda</taxon>
        <taxon>Collembola</taxon>
        <taxon>Entomobryomorpha</taxon>
        <taxon>Entomobryoidea</taxon>
        <taxon>Orchesellidae</taxon>
        <taxon>Orchesellinae</taxon>
        <taxon>Orchesella</taxon>
    </lineage>
</organism>
<dbReference type="Proteomes" id="UP001642540">
    <property type="component" value="Unassembled WGS sequence"/>
</dbReference>
<sequence>MASYVGLVKVIITLIVAFFAVLFNIISHVFNYLDGLRFPEKPVAPRRRRPQAPPAFVNRQQANDLINNVEVEDDDSEDVAETASRRL</sequence>
<accession>A0ABP1Q7W1</accession>
<keyword evidence="2" id="KW-1133">Transmembrane helix</keyword>
<evidence type="ECO:0000313" key="4">
    <source>
        <dbReference type="Proteomes" id="UP001642540"/>
    </source>
</evidence>
<protein>
    <submittedName>
        <fullName evidence="3">Uncharacterized protein</fullName>
    </submittedName>
</protein>
<feature type="region of interest" description="Disordered" evidence="1">
    <location>
        <begin position="67"/>
        <end position="87"/>
    </location>
</feature>
<evidence type="ECO:0000256" key="1">
    <source>
        <dbReference type="SAM" id="MobiDB-lite"/>
    </source>
</evidence>
<keyword evidence="2" id="KW-0472">Membrane</keyword>
<feature type="transmembrane region" description="Helical" evidence="2">
    <location>
        <begin position="6"/>
        <end position="33"/>
    </location>
</feature>
<dbReference type="EMBL" id="CAXLJM020000025">
    <property type="protein sequence ID" value="CAL8092791.1"/>
    <property type="molecule type" value="Genomic_DNA"/>
</dbReference>
<feature type="compositionally biased region" description="Acidic residues" evidence="1">
    <location>
        <begin position="70"/>
        <end position="80"/>
    </location>
</feature>
<evidence type="ECO:0000256" key="2">
    <source>
        <dbReference type="SAM" id="Phobius"/>
    </source>
</evidence>
<comment type="caution">
    <text evidence="3">The sequence shown here is derived from an EMBL/GenBank/DDBJ whole genome shotgun (WGS) entry which is preliminary data.</text>
</comment>
<proteinExistence type="predicted"/>